<keyword evidence="1" id="KW-0175">Coiled coil</keyword>
<comment type="caution">
    <text evidence="3">The sequence shown here is derived from an EMBL/GenBank/DDBJ whole genome shotgun (WGS) entry which is preliminary data.</text>
</comment>
<reference evidence="3" key="1">
    <citation type="submission" date="2022-03" db="EMBL/GenBank/DDBJ databases">
        <title>De novo assembled genomes of Belliella spp. (Cyclobacteriaceae) strains.</title>
        <authorList>
            <person name="Szabo A."/>
            <person name="Korponai K."/>
            <person name="Felfoldi T."/>
        </authorList>
    </citation>
    <scope>NUCLEOTIDE SEQUENCE</scope>
    <source>
        <strain evidence="3">DSM 111903</strain>
    </source>
</reference>
<dbReference type="EMBL" id="JAKZGO010000019">
    <property type="protein sequence ID" value="MCH7415272.1"/>
    <property type="molecule type" value="Genomic_DNA"/>
</dbReference>
<name>A0ABS9VFR0_9BACT</name>
<gene>
    <name evidence="3" type="primary">traM</name>
    <name evidence="3" type="ORF">MM213_17360</name>
</gene>
<proteinExistence type="predicted"/>
<evidence type="ECO:0000259" key="2">
    <source>
        <dbReference type="Pfam" id="PF12508"/>
    </source>
</evidence>
<accession>A0ABS9VFR0</accession>
<evidence type="ECO:0000256" key="1">
    <source>
        <dbReference type="SAM" id="Coils"/>
    </source>
</evidence>
<dbReference type="InterPro" id="IPR055407">
    <property type="entry name" value="TraM_C"/>
</dbReference>
<dbReference type="Pfam" id="PF12508">
    <property type="entry name" value="Transposon_TraM"/>
    <property type="match status" value="1"/>
</dbReference>
<feature type="coiled-coil region" evidence="1">
    <location>
        <begin position="89"/>
        <end position="117"/>
    </location>
</feature>
<dbReference type="RefSeq" id="WP_241414163.1">
    <property type="nucleotide sequence ID" value="NZ_JAKZGO010000019.1"/>
</dbReference>
<dbReference type="Proteomes" id="UP001165430">
    <property type="component" value="Unassembled WGS sequence"/>
</dbReference>
<protein>
    <submittedName>
        <fullName evidence="3">Conjugative transposon protein TraM</fullName>
    </submittedName>
</protein>
<sequence length="401" mass="45129">MMLLFMPVVVIPLLLLGMTFFKGQQLEAEQEYLGINSNLPDVMLDQTALNKWKTYELEQLKERKEREAKRLDPYTKAITSEENLPVTLMLDGENELKAQEEQLQEKLQNIMELTQRQPSVALPPENDRQIIQAVQNPDPYLRSEQSYGLERASVNEEIDRLEYLMQRMQERHGQPDPELMQLEGLMDKVLALQYPDRYIPNLEKTREEVRSAFSVKQNSEDFNNGQFNGAEEERNGFYGLSSAVGMEVPIPESFPAVVGEDKQVVSGNSLMLKLTKPIEINGIQFGQGAEIHGVCQLDGERLRIQIAHIRHDNHLLPVKMEVYGMDALPGIAIPGAIGRDASKEGMAQGLQGYNPVQAGFTLQAQLAATGVETARGFLGKKTRLKKVNVKHGHPILLVDKA</sequence>
<keyword evidence="4" id="KW-1185">Reference proteome</keyword>
<feature type="domain" description="Conjugative transposon TraM C-terminal" evidence="2">
    <location>
        <begin position="255"/>
        <end position="398"/>
    </location>
</feature>
<evidence type="ECO:0000313" key="3">
    <source>
        <dbReference type="EMBL" id="MCH7415272.1"/>
    </source>
</evidence>
<evidence type="ECO:0000313" key="4">
    <source>
        <dbReference type="Proteomes" id="UP001165430"/>
    </source>
</evidence>
<organism evidence="3 4">
    <name type="scientific">Belliella alkalica</name>
    <dbReference type="NCBI Taxonomy" id="1730871"/>
    <lineage>
        <taxon>Bacteria</taxon>
        <taxon>Pseudomonadati</taxon>
        <taxon>Bacteroidota</taxon>
        <taxon>Cytophagia</taxon>
        <taxon>Cytophagales</taxon>
        <taxon>Cyclobacteriaceae</taxon>
        <taxon>Belliella</taxon>
    </lineage>
</organism>